<evidence type="ECO:0000256" key="2">
    <source>
        <dbReference type="ARBA" id="ARBA00022692"/>
    </source>
</evidence>
<keyword evidence="4" id="KW-1133">Transmembrane helix</keyword>
<evidence type="ECO:0000256" key="5">
    <source>
        <dbReference type="ARBA" id="ARBA00023136"/>
    </source>
</evidence>
<name>A0A9P5XXV2_9AGAR</name>
<sequence length="304" mass="33204">MARFISTLALVTITFFITNVLGIHIHYYRQSIPSVLPNPWTSKGCYLDVSPARTLAESSYISSDTMTVESCIAFCTTGGYHYAGVEYGRECFCDYAIQTQGITTTLDECNMACSGDASESCGAGNRINIYHDGIADAVVVETVSSWKYQGCYADNVDARILSQRINVSGGLTPSKCTASCKSNGFSYSGLEYSTECWCGDNLMSSNQVDGNECHMTCDGDRTKLCGGRSRITLYQDSNSEPQGPQTCQQTTVPTFNLRAVYKDTPESTISIKVIDVNTVPHVGYAILSVRFPLDRRLVSDSGLY</sequence>
<evidence type="ECO:0000256" key="3">
    <source>
        <dbReference type="ARBA" id="ARBA00022729"/>
    </source>
</evidence>
<protein>
    <submittedName>
        <fullName evidence="8">WSC domain-containing protein</fullName>
    </submittedName>
</protein>
<keyword evidence="6" id="KW-0325">Glycoprotein</keyword>
<dbReference type="EMBL" id="MU150362">
    <property type="protein sequence ID" value="KAF9457691.1"/>
    <property type="molecule type" value="Genomic_DNA"/>
</dbReference>
<reference evidence="8" key="1">
    <citation type="submission" date="2020-11" db="EMBL/GenBank/DDBJ databases">
        <authorList>
            <consortium name="DOE Joint Genome Institute"/>
            <person name="Ahrendt S."/>
            <person name="Riley R."/>
            <person name="Andreopoulos W."/>
            <person name="Labutti K."/>
            <person name="Pangilinan J."/>
            <person name="Ruiz-Duenas F.J."/>
            <person name="Barrasa J.M."/>
            <person name="Sanchez-Garcia M."/>
            <person name="Camarero S."/>
            <person name="Miyauchi S."/>
            <person name="Serrano A."/>
            <person name="Linde D."/>
            <person name="Babiker R."/>
            <person name="Drula E."/>
            <person name="Ayuso-Fernandez I."/>
            <person name="Pacheco R."/>
            <person name="Padilla G."/>
            <person name="Ferreira P."/>
            <person name="Barriuso J."/>
            <person name="Kellner H."/>
            <person name="Castanera R."/>
            <person name="Alfaro M."/>
            <person name="Ramirez L."/>
            <person name="Pisabarro A.G."/>
            <person name="Kuo A."/>
            <person name="Tritt A."/>
            <person name="Lipzen A."/>
            <person name="He G."/>
            <person name="Yan M."/>
            <person name="Ng V."/>
            <person name="Cullen D."/>
            <person name="Martin F."/>
            <person name="Rosso M.-N."/>
            <person name="Henrissat B."/>
            <person name="Hibbett D."/>
            <person name="Martinez A.T."/>
            <person name="Grigoriev I.V."/>
        </authorList>
    </citation>
    <scope>NUCLEOTIDE SEQUENCE</scope>
    <source>
        <strain evidence="8">CBS 247.69</strain>
    </source>
</reference>
<proteinExistence type="predicted"/>
<dbReference type="InterPro" id="IPR051836">
    <property type="entry name" value="Kremen_rcpt"/>
</dbReference>
<evidence type="ECO:0000256" key="4">
    <source>
        <dbReference type="ARBA" id="ARBA00022989"/>
    </source>
</evidence>
<dbReference type="PROSITE" id="PS51212">
    <property type="entry name" value="WSC"/>
    <property type="match status" value="2"/>
</dbReference>
<keyword evidence="2" id="KW-0812">Transmembrane</keyword>
<comment type="caution">
    <text evidence="8">The sequence shown here is derived from an EMBL/GenBank/DDBJ whole genome shotgun (WGS) entry which is preliminary data.</text>
</comment>
<comment type="subcellular location">
    <subcellularLocation>
        <location evidence="1">Membrane</location>
        <topology evidence="1">Single-pass membrane protein</topology>
    </subcellularLocation>
</comment>
<accession>A0A9P5XXV2</accession>
<dbReference type="PANTHER" id="PTHR24269">
    <property type="entry name" value="KREMEN PROTEIN"/>
    <property type="match status" value="1"/>
</dbReference>
<evidence type="ECO:0000256" key="6">
    <source>
        <dbReference type="ARBA" id="ARBA00023180"/>
    </source>
</evidence>
<dbReference type="SMART" id="SM00321">
    <property type="entry name" value="WSC"/>
    <property type="match status" value="2"/>
</dbReference>
<keyword evidence="5" id="KW-0472">Membrane</keyword>
<dbReference type="InterPro" id="IPR002889">
    <property type="entry name" value="WSC_carb-bd"/>
</dbReference>
<evidence type="ECO:0000259" key="7">
    <source>
        <dbReference type="PROSITE" id="PS51212"/>
    </source>
</evidence>
<evidence type="ECO:0000313" key="9">
    <source>
        <dbReference type="Proteomes" id="UP000807353"/>
    </source>
</evidence>
<feature type="domain" description="WSC" evidence="7">
    <location>
        <begin position="39"/>
        <end position="133"/>
    </location>
</feature>
<evidence type="ECO:0000256" key="1">
    <source>
        <dbReference type="ARBA" id="ARBA00004167"/>
    </source>
</evidence>
<evidence type="ECO:0000313" key="8">
    <source>
        <dbReference type="EMBL" id="KAF9457691.1"/>
    </source>
</evidence>
<dbReference type="PANTHER" id="PTHR24269:SF16">
    <property type="entry name" value="PROTEIN SLG1"/>
    <property type="match status" value="1"/>
</dbReference>
<keyword evidence="9" id="KW-1185">Reference proteome</keyword>
<keyword evidence="3" id="KW-0732">Signal</keyword>
<gene>
    <name evidence="8" type="ORF">BDZ94DRAFT_195759</name>
</gene>
<dbReference type="GO" id="GO:0005886">
    <property type="term" value="C:plasma membrane"/>
    <property type="evidence" value="ECO:0007669"/>
    <property type="project" value="TreeGrafter"/>
</dbReference>
<dbReference type="Proteomes" id="UP000807353">
    <property type="component" value="Unassembled WGS sequence"/>
</dbReference>
<organism evidence="8 9">
    <name type="scientific">Collybia nuda</name>
    <dbReference type="NCBI Taxonomy" id="64659"/>
    <lineage>
        <taxon>Eukaryota</taxon>
        <taxon>Fungi</taxon>
        <taxon>Dikarya</taxon>
        <taxon>Basidiomycota</taxon>
        <taxon>Agaricomycotina</taxon>
        <taxon>Agaricomycetes</taxon>
        <taxon>Agaricomycetidae</taxon>
        <taxon>Agaricales</taxon>
        <taxon>Tricholomatineae</taxon>
        <taxon>Clitocybaceae</taxon>
        <taxon>Collybia</taxon>
    </lineage>
</organism>
<dbReference type="AlphaFoldDB" id="A0A9P5XXV2"/>
<feature type="domain" description="WSC" evidence="7">
    <location>
        <begin position="145"/>
        <end position="237"/>
    </location>
</feature>
<dbReference type="OrthoDB" id="5985073at2759"/>
<dbReference type="Pfam" id="PF01822">
    <property type="entry name" value="WSC"/>
    <property type="match status" value="2"/>
</dbReference>